<evidence type="ECO:0000313" key="3">
    <source>
        <dbReference type="Proteomes" id="UP001597475"/>
    </source>
</evidence>
<feature type="chain" id="PRO_5047266680" evidence="1">
    <location>
        <begin position="26"/>
        <end position="232"/>
    </location>
</feature>
<keyword evidence="1" id="KW-0732">Signal</keyword>
<organism evidence="2 3">
    <name type="scientific">Deinococcus taklimakanensis</name>
    <dbReference type="NCBI Taxonomy" id="536443"/>
    <lineage>
        <taxon>Bacteria</taxon>
        <taxon>Thermotogati</taxon>
        <taxon>Deinococcota</taxon>
        <taxon>Deinococci</taxon>
        <taxon>Deinococcales</taxon>
        <taxon>Deinococcaceae</taxon>
        <taxon>Deinococcus</taxon>
    </lineage>
</organism>
<gene>
    <name evidence="2" type="ORF">ACFSR9_13470</name>
</gene>
<dbReference type="Pfam" id="PF10016">
    <property type="entry name" value="DUF2259"/>
    <property type="match status" value="1"/>
</dbReference>
<dbReference type="InterPro" id="IPR018725">
    <property type="entry name" value="DUF2259_secreted"/>
</dbReference>
<feature type="signal peptide" evidence="1">
    <location>
        <begin position="1"/>
        <end position="25"/>
    </location>
</feature>
<dbReference type="RefSeq" id="WP_386846613.1">
    <property type="nucleotide sequence ID" value="NZ_JBHUMK010000063.1"/>
</dbReference>
<sequence>MSKLTRTALAAALLLSPLFSPAALAANRFPVLQVAFNRTGSQVMVLSGGEADGSGFAVAALEVRNTANGTLTRRFRGQRQTGTGADLAGRLLAQAQPGLRALGFAPGRSVRPVYRRTFGPFVSWAEGTPTGKASVTPVKLWTRAVPVRLSVTAAPGHCRYAGLLPEGERPASFALTVNGQRVAAGRGDDCTSRYALESVYVQGNRAAFLLRAYTVGFEGPDAKLQVVAATLR</sequence>
<reference evidence="3" key="1">
    <citation type="journal article" date="2019" name="Int. J. Syst. Evol. Microbiol.">
        <title>The Global Catalogue of Microorganisms (GCM) 10K type strain sequencing project: providing services to taxonomists for standard genome sequencing and annotation.</title>
        <authorList>
            <consortium name="The Broad Institute Genomics Platform"/>
            <consortium name="The Broad Institute Genome Sequencing Center for Infectious Disease"/>
            <person name="Wu L."/>
            <person name="Ma J."/>
        </authorList>
    </citation>
    <scope>NUCLEOTIDE SEQUENCE [LARGE SCALE GENOMIC DNA]</scope>
    <source>
        <strain evidence="3">KCTC 33842</strain>
    </source>
</reference>
<name>A0ABW5P7L3_9DEIO</name>
<evidence type="ECO:0000313" key="2">
    <source>
        <dbReference type="EMBL" id="MFD2610438.1"/>
    </source>
</evidence>
<evidence type="ECO:0000256" key="1">
    <source>
        <dbReference type="SAM" id="SignalP"/>
    </source>
</evidence>
<dbReference type="Proteomes" id="UP001597475">
    <property type="component" value="Unassembled WGS sequence"/>
</dbReference>
<dbReference type="EMBL" id="JBHUMK010000063">
    <property type="protein sequence ID" value="MFD2610438.1"/>
    <property type="molecule type" value="Genomic_DNA"/>
</dbReference>
<comment type="caution">
    <text evidence="2">The sequence shown here is derived from an EMBL/GenBank/DDBJ whole genome shotgun (WGS) entry which is preliminary data.</text>
</comment>
<accession>A0ABW5P7L3</accession>
<protein>
    <submittedName>
        <fullName evidence="2">DUF2259 domain-containing protein</fullName>
    </submittedName>
</protein>
<keyword evidence="3" id="KW-1185">Reference proteome</keyword>
<proteinExistence type="predicted"/>